<dbReference type="OrthoDB" id="360689at2759"/>
<dbReference type="KEGG" id="pfy:PFICI_00677"/>
<gene>
    <name evidence="3" type="ORF">PFICI_00677</name>
</gene>
<feature type="compositionally biased region" description="Basic and acidic residues" evidence="2">
    <location>
        <begin position="324"/>
        <end position="339"/>
    </location>
</feature>
<dbReference type="Gene3D" id="3.30.70.1730">
    <property type="match status" value="1"/>
</dbReference>
<dbReference type="OMA" id="YKPPEFR"/>
<evidence type="ECO:0000313" key="4">
    <source>
        <dbReference type="Proteomes" id="UP000030651"/>
    </source>
</evidence>
<dbReference type="RefSeq" id="XP_007827449.1">
    <property type="nucleotide sequence ID" value="XM_007829258.1"/>
</dbReference>
<proteinExistence type="inferred from homology"/>
<dbReference type="AlphaFoldDB" id="W3XLH0"/>
<accession>W3XLH0</accession>
<name>W3XLH0_PESFW</name>
<organism evidence="3 4">
    <name type="scientific">Pestalotiopsis fici (strain W106-1 / CGMCC3.15140)</name>
    <dbReference type="NCBI Taxonomy" id="1229662"/>
    <lineage>
        <taxon>Eukaryota</taxon>
        <taxon>Fungi</taxon>
        <taxon>Dikarya</taxon>
        <taxon>Ascomycota</taxon>
        <taxon>Pezizomycotina</taxon>
        <taxon>Sordariomycetes</taxon>
        <taxon>Xylariomycetidae</taxon>
        <taxon>Amphisphaeriales</taxon>
        <taxon>Sporocadaceae</taxon>
        <taxon>Pestalotiopsis</taxon>
    </lineage>
</organism>
<dbReference type="SUPFAM" id="SSF160369">
    <property type="entry name" value="Ribosomal protein L10-like"/>
    <property type="match status" value="1"/>
</dbReference>
<evidence type="ECO:0008006" key="5">
    <source>
        <dbReference type="Google" id="ProtNLM"/>
    </source>
</evidence>
<dbReference type="InParanoid" id="W3XLH0"/>
<dbReference type="GeneID" id="19265690"/>
<comment type="similarity">
    <text evidence="1">Belongs to the universal ribosomal protein uL10 family.</text>
</comment>
<feature type="region of interest" description="Disordered" evidence="2">
    <location>
        <begin position="62"/>
        <end position="81"/>
    </location>
</feature>
<evidence type="ECO:0000256" key="2">
    <source>
        <dbReference type="SAM" id="MobiDB-lite"/>
    </source>
</evidence>
<sequence>MPARLNCSSARAVSRALRPQGSTTTSRVSATLPCIQQTTVPARNYAAAAAASPIPLGALRLPDDYIPPTKPPSARRPENRKSQVLRAYTALLRSTPLILFFQHNNLTAVEWAAVRRELRKALSEVPPPVAGPNESLPVDPVNSIELTVLRTRMFDVAFKIVEFFDAEAAAGRSNAYTHDLSSTAYEAIKKANLEDPNTAYAQMSPLFTGPVAALTIPTVSPAHLAAALRILAPSAPDFPTPTRKKNPGYHDPVAQSGLQKLILIGGRVEGKAFDQAGIKWVGGIEGGIDGLRSQLVSMLHSAGLGLTTALEGHSKGLWLTLESRRTQLDEEQNPKKTEEGEANSDAS</sequence>
<dbReference type="STRING" id="1229662.W3XLH0"/>
<reference evidence="4" key="1">
    <citation type="journal article" date="2015" name="BMC Genomics">
        <title>Genomic and transcriptomic analysis of the endophytic fungus Pestalotiopsis fici reveals its lifestyle and high potential for synthesis of natural products.</title>
        <authorList>
            <person name="Wang X."/>
            <person name="Zhang X."/>
            <person name="Liu L."/>
            <person name="Xiang M."/>
            <person name="Wang W."/>
            <person name="Sun X."/>
            <person name="Che Y."/>
            <person name="Guo L."/>
            <person name="Liu G."/>
            <person name="Guo L."/>
            <person name="Wang C."/>
            <person name="Yin W.B."/>
            <person name="Stadler M."/>
            <person name="Zhang X."/>
            <person name="Liu X."/>
        </authorList>
    </citation>
    <scope>NUCLEOTIDE SEQUENCE [LARGE SCALE GENOMIC DNA]</scope>
    <source>
        <strain evidence="4">W106-1 / CGMCC3.15140</strain>
    </source>
</reference>
<feature type="compositionally biased region" description="Polar residues" evidence="2">
    <location>
        <begin position="1"/>
        <end position="11"/>
    </location>
</feature>
<dbReference type="HOGENOM" id="CLU_044515_0_0_1"/>
<dbReference type="Proteomes" id="UP000030651">
    <property type="component" value="Unassembled WGS sequence"/>
</dbReference>
<evidence type="ECO:0000313" key="3">
    <source>
        <dbReference type="EMBL" id="ETS86849.1"/>
    </source>
</evidence>
<dbReference type="eggNOG" id="ENOG502QRUI">
    <property type="taxonomic scope" value="Eukaryota"/>
</dbReference>
<evidence type="ECO:0000256" key="1">
    <source>
        <dbReference type="ARBA" id="ARBA00008889"/>
    </source>
</evidence>
<dbReference type="EMBL" id="KI912109">
    <property type="protein sequence ID" value="ETS86849.1"/>
    <property type="molecule type" value="Genomic_DNA"/>
</dbReference>
<keyword evidence="4" id="KW-1185">Reference proteome</keyword>
<feature type="region of interest" description="Disordered" evidence="2">
    <location>
        <begin position="1"/>
        <end position="26"/>
    </location>
</feature>
<protein>
    <recommendedName>
        <fullName evidence="5">Ribosomal protein YmL11, mitochondrial</fullName>
    </recommendedName>
</protein>
<dbReference type="InterPro" id="IPR047865">
    <property type="entry name" value="Ribosomal_uL10_bac_type"/>
</dbReference>
<dbReference type="PANTHER" id="PTHR11560">
    <property type="entry name" value="39S RIBOSOMAL PROTEIN L10, MITOCHONDRIAL"/>
    <property type="match status" value="1"/>
</dbReference>
<dbReference type="InterPro" id="IPR043141">
    <property type="entry name" value="Ribosomal_uL10-like_sf"/>
</dbReference>
<feature type="region of interest" description="Disordered" evidence="2">
    <location>
        <begin position="324"/>
        <end position="347"/>
    </location>
</feature>